<comment type="caution">
    <text evidence="2">The sequence shown here is derived from an EMBL/GenBank/DDBJ whole genome shotgun (WGS) entry which is preliminary data.</text>
</comment>
<gene>
    <name evidence="2" type="ORF">A3J46_00830</name>
</gene>
<organism evidence="2 3">
    <name type="scientific">Candidatus Yanofskybacteria bacterium RIFCSPHIGHO2_02_FULL_41_11</name>
    <dbReference type="NCBI Taxonomy" id="1802675"/>
    <lineage>
        <taxon>Bacteria</taxon>
        <taxon>Candidatus Yanofskyibacteriota</taxon>
    </lineage>
</organism>
<keyword evidence="1" id="KW-1133">Transmembrane helix</keyword>
<reference evidence="2 3" key="1">
    <citation type="journal article" date="2016" name="Nat. Commun.">
        <title>Thousands of microbial genomes shed light on interconnected biogeochemical processes in an aquifer system.</title>
        <authorList>
            <person name="Anantharaman K."/>
            <person name="Brown C.T."/>
            <person name="Hug L.A."/>
            <person name="Sharon I."/>
            <person name="Castelle C.J."/>
            <person name="Probst A.J."/>
            <person name="Thomas B.C."/>
            <person name="Singh A."/>
            <person name="Wilkins M.J."/>
            <person name="Karaoz U."/>
            <person name="Brodie E.L."/>
            <person name="Williams K.H."/>
            <person name="Hubbard S.S."/>
            <person name="Banfield J.F."/>
        </authorList>
    </citation>
    <scope>NUCLEOTIDE SEQUENCE [LARGE SCALE GENOMIC DNA]</scope>
</reference>
<evidence type="ECO:0000256" key="1">
    <source>
        <dbReference type="SAM" id="Phobius"/>
    </source>
</evidence>
<keyword evidence="1" id="KW-0472">Membrane</keyword>
<dbReference type="AlphaFoldDB" id="A0A1F8F4V8"/>
<dbReference type="EMBL" id="MGJP01000067">
    <property type="protein sequence ID" value="OGN08167.1"/>
    <property type="molecule type" value="Genomic_DNA"/>
</dbReference>
<accession>A0A1F8F4V8</accession>
<dbReference type="Proteomes" id="UP000177167">
    <property type="component" value="Unassembled WGS sequence"/>
</dbReference>
<name>A0A1F8F4V8_9BACT</name>
<proteinExistence type="predicted"/>
<evidence type="ECO:0000313" key="3">
    <source>
        <dbReference type="Proteomes" id="UP000177167"/>
    </source>
</evidence>
<evidence type="ECO:0000313" key="2">
    <source>
        <dbReference type="EMBL" id="OGN08167.1"/>
    </source>
</evidence>
<feature type="transmembrane region" description="Helical" evidence="1">
    <location>
        <begin position="12"/>
        <end position="31"/>
    </location>
</feature>
<keyword evidence="1" id="KW-0812">Transmembrane</keyword>
<protein>
    <submittedName>
        <fullName evidence="2">Uncharacterized protein</fullName>
    </submittedName>
</protein>
<sequence length="197" mass="23055">MLQNLKTNGWFLLFAFIATLVIQFPSALVFYKVSEMHNAILHYQNDIFVSGIADNSDIEFINQLRREWGLGQDIKILVGPYKKVYGDNFRYRLERRLVLIEQPLSAEELFYVLFDKTFYREIGQEEHKGVLAHEMYHILSLAKEKTKHDMNEEIEADNFAVKYVAADVLISLCQKYEGNEIRKNERIKNLEKQGVAS</sequence>